<keyword evidence="1" id="KW-0472">Membrane</keyword>
<dbReference type="AlphaFoldDB" id="A0A8B0SIN3"/>
<gene>
    <name evidence="3" type="ORF">J1836_006905</name>
    <name evidence="2" type="ORF">J1836_05920</name>
</gene>
<feature type="transmembrane region" description="Helical" evidence="1">
    <location>
        <begin position="20"/>
        <end position="43"/>
    </location>
</feature>
<feature type="transmembrane region" description="Helical" evidence="1">
    <location>
        <begin position="80"/>
        <end position="97"/>
    </location>
</feature>
<keyword evidence="4" id="KW-1185">Reference proteome</keyword>
<sequence>MNTDRINPALAAPAKPEWGQVWHVTRAVLVVWAVAVWALLILLPGMEQIKDMETATLHLPYVLMGLVFVGAVVAAHNLRADRHLLWFLGVLLLLAGWM</sequence>
<evidence type="ECO:0000313" key="3">
    <source>
        <dbReference type="EMBL" id="QTX12053.1"/>
    </source>
</evidence>
<organism evidence="3">
    <name type="scientific">Thiothrix fructosivorans</name>
    <dbReference type="NCBI Taxonomy" id="111770"/>
    <lineage>
        <taxon>Bacteria</taxon>
        <taxon>Pseudomonadati</taxon>
        <taxon>Pseudomonadota</taxon>
        <taxon>Gammaproteobacteria</taxon>
        <taxon>Thiotrichales</taxon>
        <taxon>Thiotrichaceae</taxon>
        <taxon>Thiothrix</taxon>
    </lineage>
</organism>
<dbReference type="EMBL" id="CP072748">
    <property type="protein sequence ID" value="QTX12053.1"/>
    <property type="molecule type" value="Genomic_DNA"/>
</dbReference>
<dbReference type="RefSeq" id="WP_207250170.1">
    <property type="nucleotide sequence ID" value="NZ_JAFMPM010000006.1"/>
</dbReference>
<reference evidence="2 4" key="1">
    <citation type="submission" date="2021-03" db="EMBL/GenBank/DDBJ databases">
        <title>Draft genome and methylome analysis of Thiotrix fructosivoruns ATCC 49748.</title>
        <authorList>
            <person name="Fomenkov A."/>
            <person name="Grabovich M.Y."/>
            <person name="Roberts R.J."/>
        </authorList>
    </citation>
    <scope>NUCLEOTIDE SEQUENCE [LARGE SCALE GENOMIC DNA]</scope>
    <source>
        <strain evidence="2 4">ATCC 49748</strain>
    </source>
</reference>
<protein>
    <submittedName>
        <fullName evidence="3">Uncharacterized protein</fullName>
    </submittedName>
</protein>
<dbReference type="EMBL" id="JAFMPM010000006">
    <property type="protein sequence ID" value="MBO0612468.1"/>
    <property type="molecule type" value="Genomic_DNA"/>
</dbReference>
<name>A0A8B0SIN3_9GAMM</name>
<accession>A0A8B0SIN3</accession>
<evidence type="ECO:0000256" key="1">
    <source>
        <dbReference type="SAM" id="Phobius"/>
    </source>
</evidence>
<dbReference type="Proteomes" id="UP000664466">
    <property type="component" value="Unassembled WGS sequence"/>
</dbReference>
<reference evidence="3" key="2">
    <citation type="submission" date="2021-04" db="EMBL/GenBank/DDBJ databases">
        <title>Complete Genome and methylome analysis of Thiothrix fructosivorans ATCC 49748.</title>
        <authorList>
            <person name="Fomenkov A."/>
            <person name="Sun L."/>
            <person name="Vincze T."/>
            <person name="Grabovich M.Y."/>
            <person name="Roberts R.J."/>
        </authorList>
    </citation>
    <scope>NUCLEOTIDE SEQUENCE</scope>
    <source>
        <strain evidence="3">ATCC 49748</strain>
    </source>
</reference>
<keyword evidence="1" id="KW-1133">Transmembrane helix</keyword>
<proteinExistence type="predicted"/>
<keyword evidence="1" id="KW-0812">Transmembrane</keyword>
<feature type="transmembrane region" description="Helical" evidence="1">
    <location>
        <begin position="55"/>
        <end position="74"/>
    </location>
</feature>
<evidence type="ECO:0000313" key="4">
    <source>
        <dbReference type="Proteomes" id="UP000664466"/>
    </source>
</evidence>
<evidence type="ECO:0000313" key="2">
    <source>
        <dbReference type="EMBL" id="MBO0612468.1"/>
    </source>
</evidence>